<organism evidence="1 2">
    <name type="scientific">Elysia marginata</name>
    <dbReference type="NCBI Taxonomy" id="1093978"/>
    <lineage>
        <taxon>Eukaryota</taxon>
        <taxon>Metazoa</taxon>
        <taxon>Spiralia</taxon>
        <taxon>Lophotrochozoa</taxon>
        <taxon>Mollusca</taxon>
        <taxon>Gastropoda</taxon>
        <taxon>Heterobranchia</taxon>
        <taxon>Euthyneura</taxon>
        <taxon>Panpulmonata</taxon>
        <taxon>Sacoglossa</taxon>
        <taxon>Placobranchoidea</taxon>
        <taxon>Plakobranchidae</taxon>
        <taxon>Elysia</taxon>
    </lineage>
</organism>
<dbReference type="Proteomes" id="UP000762676">
    <property type="component" value="Unassembled WGS sequence"/>
</dbReference>
<accession>A0AAV4JUG9</accession>
<keyword evidence="2" id="KW-1185">Reference proteome</keyword>
<feature type="non-terminal residue" evidence="1">
    <location>
        <position position="1"/>
    </location>
</feature>
<dbReference type="EMBL" id="BMAT01010388">
    <property type="protein sequence ID" value="GFS25996.1"/>
    <property type="molecule type" value="Genomic_DNA"/>
</dbReference>
<evidence type="ECO:0000313" key="1">
    <source>
        <dbReference type="EMBL" id="GFS25996.1"/>
    </source>
</evidence>
<name>A0AAV4JUG9_9GAST</name>
<protein>
    <submittedName>
        <fullName evidence="1">Uncharacterized protein</fullName>
    </submittedName>
</protein>
<sequence>QCSKSRQPDVWCRQKKSASDLLQFLVDIRVLWPQLFSVGFIEEEAPAGSRVWLL</sequence>
<comment type="caution">
    <text evidence="1">The sequence shown here is derived from an EMBL/GenBank/DDBJ whole genome shotgun (WGS) entry which is preliminary data.</text>
</comment>
<gene>
    <name evidence="1" type="ORF">ElyMa_005199300</name>
</gene>
<reference evidence="1 2" key="1">
    <citation type="journal article" date="2021" name="Elife">
        <title>Chloroplast acquisition without the gene transfer in kleptoplastic sea slugs, Plakobranchus ocellatus.</title>
        <authorList>
            <person name="Maeda T."/>
            <person name="Takahashi S."/>
            <person name="Yoshida T."/>
            <person name="Shimamura S."/>
            <person name="Takaki Y."/>
            <person name="Nagai Y."/>
            <person name="Toyoda A."/>
            <person name="Suzuki Y."/>
            <person name="Arimoto A."/>
            <person name="Ishii H."/>
            <person name="Satoh N."/>
            <person name="Nishiyama T."/>
            <person name="Hasebe M."/>
            <person name="Maruyama T."/>
            <person name="Minagawa J."/>
            <person name="Obokata J."/>
            <person name="Shigenobu S."/>
        </authorList>
    </citation>
    <scope>NUCLEOTIDE SEQUENCE [LARGE SCALE GENOMIC DNA]</scope>
</reference>
<evidence type="ECO:0000313" key="2">
    <source>
        <dbReference type="Proteomes" id="UP000762676"/>
    </source>
</evidence>
<dbReference type="AlphaFoldDB" id="A0AAV4JUG9"/>
<proteinExistence type="predicted"/>